<organism evidence="4 5">
    <name type="scientific">Colletotrichum kahawae</name>
    <name type="common">Coffee berry disease fungus</name>
    <dbReference type="NCBI Taxonomy" id="34407"/>
    <lineage>
        <taxon>Eukaryota</taxon>
        <taxon>Fungi</taxon>
        <taxon>Dikarya</taxon>
        <taxon>Ascomycota</taxon>
        <taxon>Pezizomycotina</taxon>
        <taxon>Sordariomycetes</taxon>
        <taxon>Hypocreomycetidae</taxon>
        <taxon>Glomerellales</taxon>
        <taxon>Glomerellaceae</taxon>
        <taxon>Colletotrichum</taxon>
        <taxon>Colletotrichum gloeosporioides species complex</taxon>
    </lineage>
</organism>
<dbReference type="CDD" id="cd05233">
    <property type="entry name" value="SDR_c"/>
    <property type="match status" value="1"/>
</dbReference>
<dbReference type="EMBL" id="VYYT01000069">
    <property type="protein sequence ID" value="KAK2772276.1"/>
    <property type="molecule type" value="Genomic_DNA"/>
</dbReference>
<protein>
    <submittedName>
        <fullName evidence="4">Uncharacterized protein</fullName>
    </submittedName>
</protein>
<dbReference type="PANTHER" id="PTHR24321:SF8">
    <property type="entry name" value="ESTRADIOL 17-BETA-DEHYDROGENASE 8-RELATED"/>
    <property type="match status" value="1"/>
</dbReference>
<dbReference type="AlphaFoldDB" id="A0AAD9YM55"/>
<dbReference type="SUPFAM" id="SSF51735">
    <property type="entry name" value="NAD(P)-binding Rossmann-fold domains"/>
    <property type="match status" value="1"/>
</dbReference>
<reference evidence="4" key="1">
    <citation type="submission" date="2023-02" db="EMBL/GenBank/DDBJ databases">
        <title>Colletotrichum kahawae CIFC_Que2 genome sequencing and assembly.</title>
        <authorList>
            <person name="Baroncelli R."/>
        </authorList>
    </citation>
    <scope>NUCLEOTIDE SEQUENCE</scope>
    <source>
        <strain evidence="4">CIFC_Que2</strain>
    </source>
</reference>
<sequence length="276" mass="28663">MSLAGKVVAITGAASGIGRATATLLARRGVLLSLADINSTALAIVKEELQRDVAINPSHSGTDSQKSSVFTFSLDIRSLEECRKWIEATVAYFQQPISAAANLAGVFGPSIGREVGAVRNITDDEFDWVMDVNVKGTLNCLRAQLPHMVVGERGRGGAAIVNAASIAGISGVLFNVPYVASKHAIVGITRTLAKEEGARAIRANTIAPGIIATPMVDQIYKAMGAGDFPGFGEGDPGALGCKGDPEEVAELVSFLLGPESGFVNGVVVPVEGGWIF</sequence>
<dbReference type="Proteomes" id="UP001281614">
    <property type="component" value="Unassembled WGS sequence"/>
</dbReference>
<comment type="caution">
    <text evidence="4">The sequence shown here is derived from an EMBL/GenBank/DDBJ whole genome shotgun (WGS) entry which is preliminary data.</text>
</comment>
<dbReference type="PROSITE" id="PS00061">
    <property type="entry name" value="ADH_SHORT"/>
    <property type="match status" value="1"/>
</dbReference>
<dbReference type="Pfam" id="PF13561">
    <property type="entry name" value="adh_short_C2"/>
    <property type="match status" value="1"/>
</dbReference>
<name>A0AAD9YM55_COLKA</name>
<dbReference type="InterPro" id="IPR020904">
    <property type="entry name" value="Sc_DH/Rdtase_CS"/>
</dbReference>
<dbReference type="FunFam" id="3.40.50.720:FF:000084">
    <property type="entry name" value="Short-chain dehydrogenase reductase"/>
    <property type="match status" value="1"/>
</dbReference>
<dbReference type="PRINTS" id="PR00081">
    <property type="entry name" value="GDHRDH"/>
</dbReference>
<dbReference type="GO" id="GO:0016491">
    <property type="term" value="F:oxidoreductase activity"/>
    <property type="evidence" value="ECO:0007669"/>
    <property type="project" value="UniProtKB-KW"/>
</dbReference>
<proteinExistence type="inferred from homology"/>
<dbReference type="PANTHER" id="PTHR24321">
    <property type="entry name" value="DEHYDROGENASES, SHORT CHAIN"/>
    <property type="match status" value="1"/>
</dbReference>
<evidence type="ECO:0000256" key="1">
    <source>
        <dbReference type="ARBA" id="ARBA00006484"/>
    </source>
</evidence>
<accession>A0AAD9YM55</accession>
<dbReference type="InterPro" id="IPR002347">
    <property type="entry name" value="SDR_fam"/>
</dbReference>
<evidence type="ECO:0000313" key="4">
    <source>
        <dbReference type="EMBL" id="KAK2772276.1"/>
    </source>
</evidence>
<keyword evidence="5" id="KW-1185">Reference proteome</keyword>
<gene>
    <name evidence="4" type="ORF">CKAH01_13979</name>
</gene>
<dbReference type="PRINTS" id="PR00080">
    <property type="entry name" value="SDRFAMILY"/>
</dbReference>
<keyword evidence="2" id="KW-0521">NADP</keyword>
<evidence type="ECO:0000313" key="5">
    <source>
        <dbReference type="Proteomes" id="UP001281614"/>
    </source>
</evidence>
<comment type="similarity">
    <text evidence="1">Belongs to the short-chain dehydrogenases/reductases (SDR) family.</text>
</comment>
<dbReference type="Gene3D" id="3.40.50.720">
    <property type="entry name" value="NAD(P)-binding Rossmann-like Domain"/>
    <property type="match status" value="1"/>
</dbReference>
<keyword evidence="3" id="KW-0560">Oxidoreductase</keyword>
<dbReference type="InterPro" id="IPR036291">
    <property type="entry name" value="NAD(P)-bd_dom_sf"/>
</dbReference>
<evidence type="ECO:0000256" key="2">
    <source>
        <dbReference type="ARBA" id="ARBA00022857"/>
    </source>
</evidence>
<evidence type="ECO:0000256" key="3">
    <source>
        <dbReference type="ARBA" id="ARBA00023002"/>
    </source>
</evidence>